<reference evidence="1" key="1">
    <citation type="submission" date="2023-04" db="EMBL/GenBank/DDBJ databases">
        <title>Draft Genome sequencing of Naganishia species isolated from polar environments using Oxford Nanopore Technology.</title>
        <authorList>
            <person name="Leo P."/>
            <person name="Venkateswaran K."/>
        </authorList>
    </citation>
    <scope>NUCLEOTIDE SEQUENCE</scope>
    <source>
        <strain evidence="1">DBVPG 5303</strain>
    </source>
</reference>
<accession>A0ACC2XG91</accession>
<proteinExistence type="predicted"/>
<comment type="caution">
    <text evidence="1">The sequence shown here is derived from an EMBL/GenBank/DDBJ whole genome shotgun (WGS) entry which is preliminary data.</text>
</comment>
<evidence type="ECO:0000313" key="1">
    <source>
        <dbReference type="EMBL" id="KAJ9122643.1"/>
    </source>
</evidence>
<dbReference type="Proteomes" id="UP001234202">
    <property type="component" value="Unassembled WGS sequence"/>
</dbReference>
<organism evidence="1 2">
    <name type="scientific">Naganishia onofrii</name>
    <dbReference type="NCBI Taxonomy" id="1851511"/>
    <lineage>
        <taxon>Eukaryota</taxon>
        <taxon>Fungi</taxon>
        <taxon>Dikarya</taxon>
        <taxon>Basidiomycota</taxon>
        <taxon>Agaricomycotina</taxon>
        <taxon>Tremellomycetes</taxon>
        <taxon>Filobasidiales</taxon>
        <taxon>Filobasidiaceae</taxon>
        <taxon>Naganishia</taxon>
    </lineage>
</organism>
<gene>
    <name evidence="1" type="ORF">QFC24_004071</name>
</gene>
<dbReference type="EMBL" id="JASBWV010000014">
    <property type="protein sequence ID" value="KAJ9122643.1"/>
    <property type="molecule type" value="Genomic_DNA"/>
</dbReference>
<sequence length="118" mass="12513">MGDAIQQEQQGTALVRPRSSSPHEAAEQPTKRQKLQDEPAVSLSLEEEQASNTLAPSAFSGLPGSNLPQSSYIFANPDGQVGKLDHGDGVYHLREGDVGISGYLTQGAGEVNGIIKQR</sequence>
<evidence type="ECO:0000313" key="2">
    <source>
        <dbReference type="Proteomes" id="UP001234202"/>
    </source>
</evidence>
<protein>
    <submittedName>
        <fullName evidence="1">Uncharacterized protein</fullName>
    </submittedName>
</protein>
<keyword evidence="2" id="KW-1185">Reference proteome</keyword>
<name>A0ACC2XG91_9TREE</name>